<dbReference type="InterPro" id="IPR000182">
    <property type="entry name" value="GNAT_dom"/>
</dbReference>
<dbReference type="SUPFAM" id="SSF55729">
    <property type="entry name" value="Acyl-CoA N-acyltransferases (Nat)"/>
    <property type="match status" value="1"/>
</dbReference>
<dbReference type="RefSeq" id="WP_167433757.1">
    <property type="nucleotide sequence ID" value="NZ_CP054614.1"/>
</dbReference>
<dbReference type="Gene3D" id="3.40.630.30">
    <property type="match status" value="1"/>
</dbReference>
<evidence type="ECO:0000259" key="1">
    <source>
        <dbReference type="PROSITE" id="PS51186"/>
    </source>
</evidence>
<evidence type="ECO:0000313" key="3">
    <source>
        <dbReference type="EMBL" id="QKS59009.1"/>
    </source>
</evidence>
<name>A0A2V4W0Q2_PAEBA</name>
<organism evidence="2 4">
    <name type="scientific">Paenibacillus barcinonensis</name>
    <dbReference type="NCBI Taxonomy" id="198119"/>
    <lineage>
        <taxon>Bacteria</taxon>
        <taxon>Bacillati</taxon>
        <taxon>Bacillota</taxon>
        <taxon>Bacilli</taxon>
        <taxon>Bacillales</taxon>
        <taxon>Paenibacillaceae</taxon>
        <taxon>Paenibacillus</taxon>
    </lineage>
</organism>
<dbReference type="EMBL" id="CP054614">
    <property type="protein sequence ID" value="QKS59009.1"/>
    <property type="molecule type" value="Genomic_DNA"/>
</dbReference>
<reference evidence="2 4" key="1">
    <citation type="submission" date="2018-06" db="EMBL/GenBank/DDBJ databases">
        <title>Genomic Encyclopedia of Type Strains, Phase III (KMG-III): the genomes of soil and plant-associated and newly described type strains.</title>
        <authorList>
            <person name="Whitman W."/>
        </authorList>
    </citation>
    <scope>NUCLEOTIDE SEQUENCE [LARGE SCALE GENOMIC DNA]</scope>
    <source>
        <strain evidence="2 4">CECT 7022</strain>
    </source>
</reference>
<dbReference type="AlphaFoldDB" id="A0A2V4W0Q2"/>
<dbReference type="Proteomes" id="UP000509327">
    <property type="component" value="Chromosome"/>
</dbReference>
<proteinExistence type="predicted"/>
<reference evidence="3 5" key="2">
    <citation type="submission" date="2020-06" db="EMBL/GenBank/DDBJ databases">
        <title>Complete genome of Paenibacillus barcinonensis KACC11450.</title>
        <authorList>
            <person name="Kim M."/>
            <person name="Park Y.-J."/>
            <person name="Shin J.-H."/>
        </authorList>
    </citation>
    <scope>NUCLEOTIDE SEQUENCE [LARGE SCALE GENOMIC DNA]</scope>
    <source>
        <strain evidence="3 5">KACC11450</strain>
    </source>
</reference>
<evidence type="ECO:0000313" key="5">
    <source>
        <dbReference type="Proteomes" id="UP000509327"/>
    </source>
</evidence>
<dbReference type="CDD" id="cd04301">
    <property type="entry name" value="NAT_SF"/>
    <property type="match status" value="1"/>
</dbReference>
<evidence type="ECO:0000313" key="2">
    <source>
        <dbReference type="EMBL" id="PYE47910.1"/>
    </source>
</evidence>
<protein>
    <submittedName>
        <fullName evidence="2">Acetyltransferase (GNAT) family protein</fullName>
    </submittedName>
    <submittedName>
        <fullName evidence="3">GNAT family N-acetyltransferase</fullName>
    </submittedName>
</protein>
<evidence type="ECO:0000313" key="4">
    <source>
        <dbReference type="Proteomes" id="UP000247790"/>
    </source>
</evidence>
<gene>
    <name evidence="2" type="ORF">DFQ00_111209</name>
    <name evidence="3" type="ORF">HUB98_24230</name>
</gene>
<dbReference type="PROSITE" id="PS51186">
    <property type="entry name" value="GNAT"/>
    <property type="match status" value="1"/>
</dbReference>
<dbReference type="Proteomes" id="UP000247790">
    <property type="component" value="Unassembled WGS sequence"/>
</dbReference>
<feature type="domain" description="N-acetyltransferase" evidence="1">
    <location>
        <begin position="3"/>
        <end position="147"/>
    </location>
</feature>
<keyword evidence="2" id="KW-0808">Transferase</keyword>
<dbReference type="Pfam" id="PF00583">
    <property type="entry name" value="Acetyltransf_1"/>
    <property type="match status" value="1"/>
</dbReference>
<dbReference type="EMBL" id="QJSW01000011">
    <property type="protein sequence ID" value="PYE47910.1"/>
    <property type="molecule type" value="Genomic_DNA"/>
</dbReference>
<keyword evidence="5" id="KW-1185">Reference proteome</keyword>
<accession>A0A2V4W0Q2</accession>
<sequence length="147" mass="17765">MTLRLKSARNEDLQILAEMNKQLIEDEKSSNTMGMNELEKRMSEFLKSAWEIDLIMKEEKIIGYTLYQYQKDSINRTEKRVYIRQYFIRREYRKKGYGTAGIELLKKTRFREVKKIEIDVLETNPEGKHFWDSAGFKPYYTNMRIEN</sequence>
<dbReference type="GO" id="GO:0016747">
    <property type="term" value="F:acyltransferase activity, transferring groups other than amino-acyl groups"/>
    <property type="evidence" value="ECO:0007669"/>
    <property type="project" value="InterPro"/>
</dbReference>
<dbReference type="InterPro" id="IPR016181">
    <property type="entry name" value="Acyl_CoA_acyltransferase"/>
</dbReference>